<evidence type="ECO:0000313" key="5">
    <source>
        <dbReference type="Proteomes" id="UP001597199"/>
    </source>
</evidence>
<dbReference type="InterPro" id="IPR051799">
    <property type="entry name" value="NADH_flavin_oxidoreductase"/>
</dbReference>
<dbReference type="Pfam" id="PF00724">
    <property type="entry name" value="Oxidored_FMN"/>
    <property type="match status" value="1"/>
</dbReference>
<evidence type="ECO:0000259" key="3">
    <source>
        <dbReference type="Pfam" id="PF00724"/>
    </source>
</evidence>
<comment type="caution">
    <text evidence="4">The sequence shown here is derived from an EMBL/GenBank/DDBJ whole genome shotgun (WGS) entry which is preliminary data.</text>
</comment>
<reference evidence="5" key="1">
    <citation type="journal article" date="2019" name="Int. J. Syst. Evol. Microbiol.">
        <title>The Global Catalogue of Microorganisms (GCM) 10K type strain sequencing project: providing services to taxonomists for standard genome sequencing and annotation.</title>
        <authorList>
            <consortium name="The Broad Institute Genomics Platform"/>
            <consortium name="The Broad Institute Genome Sequencing Center for Infectious Disease"/>
            <person name="Wu L."/>
            <person name="Ma J."/>
        </authorList>
    </citation>
    <scope>NUCLEOTIDE SEQUENCE [LARGE SCALE GENOMIC DNA]</scope>
    <source>
        <strain evidence="5">CCM 9110</strain>
    </source>
</reference>
<dbReference type="Proteomes" id="UP001597199">
    <property type="component" value="Unassembled WGS sequence"/>
</dbReference>
<dbReference type="EMBL" id="JBHTOA010000030">
    <property type="protein sequence ID" value="MFD1399079.1"/>
    <property type="molecule type" value="Genomic_DNA"/>
</dbReference>
<evidence type="ECO:0000313" key="4">
    <source>
        <dbReference type="EMBL" id="MFD1399079.1"/>
    </source>
</evidence>
<dbReference type="PANTHER" id="PTHR43656">
    <property type="entry name" value="BINDING OXIDOREDUCTASE, PUTATIVE (AFU_ORTHOLOGUE AFUA_2G08260)-RELATED"/>
    <property type="match status" value="1"/>
</dbReference>
<keyword evidence="5" id="KW-1185">Reference proteome</keyword>
<evidence type="ECO:0000256" key="2">
    <source>
        <dbReference type="ARBA" id="ARBA00023002"/>
    </source>
</evidence>
<dbReference type="SUPFAM" id="SSF51395">
    <property type="entry name" value="FMN-linked oxidoreductases"/>
    <property type="match status" value="1"/>
</dbReference>
<gene>
    <name evidence="4" type="ORF">ACFQ41_07130</name>
</gene>
<keyword evidence="2" id="KW-0560">Oxidoreductase</keyword>
<dbReference type="PANTHER" id="PTHR43656:SF2">
    <property type="entry name" value="BINDING OXIDOREDUCTASE, PUTATIVE (AFU_ORTHOLOGUE AFUA_2G08260)-RELATED"/>
    <property type="match status" value="1"/>
</dbReference>
<keyword evidence="1" id="KW-0285">Flavoprotein</keyword>
<accession>A0ABW4BEZ7</accession>
<protein>
    <submittedName>
        <fullName evidence="4">NADH:flavin oxidoreductase/NADH oxidase family protein</fullName>
    </submittedName>
</protein>
<dbReference type="Gene3D" id="3.20.20.70">
    <property type="entry name" value="Aldolase class I"/>
    <property type="match status" value="1"/>
</dbReference>
<dbReference type="InterPro" id="IPR013785">
    <property type="entry name" value="Aldolase_TIM"/>
</dbReference>
<organism evidence="4 5">
    <name type="scientific">Lacticaseibacillus suilingensis</name>
    <dbReference type="NCBI Taxonomy" id="2799577"/>
    <lineage>
        <taxon>Bacteria</taxon>
        <taxon>Bacillati</taxon>
        <taxon>Bacillota</taxon>
        <taxon>Bacilli</taxon>
        <taxon>Lactobacillales</taxon>
        <taxon>Lactobacillaceae</taxon>
        <taxon>Lacticaseibacillus</taxon>
    </lineage>
</organism>
<dbReference type="RefSeq" id="WP_204118259.1">
    <property type="nucleotide sequence ID" value="NZ_BOLV01000003.1"/>
</dbReference>
<name>A0ABW4BEZ7_9LACO</name>
<feature type="domain" description="NADH:flavin oxidoreductase/NADH oxidase N-terminal" evidence="3">
    <location>
        <begin position="6"/>
        <end position="341"/>
    </location>
</feature>
<sequence length="410" mass="44678">MNQSIMFQPLMLANGTKIKNRFMKPAMSEVMGDARFRPTARLIALYRAWANGGTGLLITGNVMIDAQAISEKGNVVIEDDRDLPLLQEWAKAGSVNGAQTWVQLNHPGHQAAKHVALHPVAPSAVPLEGPNAFAFNPPRALTIEEIPLEEIHEIVAKFARSAAIVKMAGFGGVQIHAAHGYLLNQFLSPLSNRRTDDYGGSLENRMRIIEEVYLAIREQVGAAFPVGLKINSSDFRAGGFSEAESIQVIHRMAHLGVDLIEISGGNYENTVIQGDNRKGAFFIDYAAKAKAGIDTPIAVTGGFRTLHGMETAVTNHETEMVGLARATALIPDLPNQVKKGAFTEINLERLSTGLPCLDRKAGAYIGLSYYEMQMVRIAGGKPVKLTKNAWRPLCFAFHTQGWSVLMPQRA</sequence>
<evidence type="ECO:0000256" key="1">
    <source>
        <dbReference type="ARBA" id="ARBA00022630"/>
    </source>
</evidence>
<dbReference type="CDD" id="cd04733">
    <property type="entry name" value="OYE_like_2_FMN"/>
    <property type="match status" value="1"/>
</dbReference>
<dbReference type="InterPro" id="IPR001155">
    <property type="entry name" value="OxRdtase_FMN_N"/>
</dbReference>
<proteinExistence type="predicted"/>